<feature type="region of interest" description="Disordered" evidence="1">
    <location>
        <begin position="1"/>
        <end position="43"/>
    </location>
</feature>
<name>A0A8H3BUZ1_9AGAM</name>
<dbReference type="AlphaFoldDB" id="A0A8H3BUZ1"/>
<protein>
    <submittedName>
        <fullName evidence="2">Uncharacterized protein</fullName>
    </submittedName>
</protein>
<organism evidence="2 3">
    <name type="scientific">Rhizoctonia solani</name>
    <dbReference type="NCBI Taxonomy" id="456999"/>
    <lineage>
        <taxon>Eukaryota</taxon>
        <taxon>Fungi</taxon>
        <taxon>Dikarya</taxon>
        <taxon>Basidiomycota</taxon>
        <taxon>Agaricomycotina</taxon>
        <taxon>Agaricomycetes</taxon>
        <taxon>Cantharellales</taxon>
        <taxon>Ceratobasidiaceae</taxon>
        <taxon>Rhizoctonia</taxon>
    </lineage>
</organism>
<comment type="caution">
    <text evidence="2">The sequence shown here is derived from an EMBL/GenBank/DDBJ whole genome shotgun (WGS) entry which is preliminary data.</text>
</comment>
<evidence type="ECO:0000256" key="1">
    <source>
        <dbReference type="SAM" id="MobiDB-lite"/>
    </source>
</evidence>
<reference evidence="2" key="1">
    <citation type="submission" date="2021-01" db="EMBL/GenBank/DDBJ databases">
        <authorList>
            <person name="Kaushik A."/>
        </authorList>
    </citation>
    <scope>NUCLEOTIDE SEQUENCE</scope>
    <source>
        <strain evidence="2">AG6-10EEA</strain>
    </source>
</reference>
<feature type="compositionally biased region" description="Polar residues" evidence="1">
    <location>
        <begin position="1"/>
        <end position="10"/>
    </location>
</feature>
<dbReference type="EMBL" id="CAJMXA010001688">
    <property type="protein sequence ID" value="CAE6467803.1"/>
    <property type="molecule type" value="Genomic_DNA"/>
</dbReference>
<evidence type="ECO:0000313" key="3">
    <source>
        <dbReference type="Proteomes" id="UP000663853"/>
    </source>
</evidence>
<sequence>MPAKRTNSPPASKKSDKPYDKTEKAPKSKVGAPKLSLSTPPNWQTHFSEWSNNLPEGENAKRCIEKWCLLPPYDHSITEEQWELYYKERLALDEINTCGSEASSPVQSDGLRPPLRVMEESAADAAAVIYGSVLAEDSKIAIARTLRGSLYITEADGEEGCFTVNTRLYSPFGIGMSVDLAYNYSFDYRESDFFGLLVARPNKPGDLDTENPRKCKALKEDGSAQVGSVEVFVWNGGNAVGAATAADISSFEPTLFGSKGWLSPLKLHNLLLAASTCSRYDDVYQELNPDIATASSKKLKFFEGETTENELEKVETALYKKLRKQMLEGDASGVVDGLEDEDDQPGCVPDRLLLLARHK</sequence>
<evidence type="ECO:0000313" key="2">
    <source>
        <dbReference type="EMBL" id="CAE6467803.1"/>
    </source>
</evidence>
<dbReference type="Proteomes" id="UP000663853">
    <property type="component" value="Unassembled WGS sequence"/>
</dbReference>
<feature type="compositionally biased region" description="Basic and acidic residues" evidence="1">
    <location>
        <begin position="13"/>
        <end position="26"/>
    </location>
</feature>
<gene>
    <name evidence="2" type="ORF">RDB_LOCUS70811</name>
</gene>
<accession>A0A8H3BUZ1</accession>
<proteinExistence type="predicted"/>